<dbReference type="Pfam" id="PF00392">
    <property type="entry name" value="GntR"/>
    <property type="match status" value="1"/>
</dbReference>
<dbReference type="SMART" id="SM00345">
    <property type="entry name" value="HTH_GNTR"/>
    <property type="match status" value="1"/>
</dbReference>
<dbReference type="GO" id="GO:0003677">
    <property type="term" value="F:DNA binding"/>
    <property type="evidence" value="ECO:0007669"/>
    <property type="project" value="UniProtKB-KW"/>
</dbReference>
<keyword evidence="2" id="KW-0238">DNA-binding</keyword>
<evidence type="ECO:0000259" key="4">
    <source>
        <dbReference type="PROSITE" id="PS50949"/>
    </source>
</evidence>
<evidence type="ECO:0000256" key="1">
    <source>
        <dbReference type="ARBA" id="ARBA00023015"/>
    </source>
</evidence>
<dbReference type="GO" id="GO:0003700">
    <property type="term" value="F:DNA-binding transcription factor activity"/>
    <property type="evidence" value="ECO:0007669"/>
    <property type="project" value="InterPro"/>
</dbReference>
<reference evidence="5" key="2">
    <citation type="submission" date="2021-04" db="EMBL/GenBank/DDBJ databases">
        <authorList>
            <person name="Gilroy R."/>
        </authorList>
    </citation>
    <scope>NUCLEOTIDE SEQUENCE</scope>
    <source>
        <strain evidence="5">CHK169-2315</strain>
    </source>
</reference>
<accession>A0A9D1PL24</accession>
<dbReference type="SUPFAM" id="SSF46785">
    <property type="entry name" value="Winged helix' DNA-binding domain"/>
    <property type="match status" value="1"/>
</dbReference>
<keyword evidence="1" id="KW-0805">Transcription regulation</keyword>
<protein>
    <submittedName>
        <fullName evidence="5">GntR family transcriptional regulator</fullName>
    </submittedName>
</protein>
<dbReference type="EMBL" id="DXHX01000061">
    <property type="protein sequence ID" value="HIV74264.1"/>
    <property type="molecule type" value="Genomic_DNA"/>
</dbReference>
<dbReference type="SUPFAM" id="SSF48008">
    <property type="entry name" value="GntR ligand-binding domain-like"/>
    <property type="match status" value="1"/>
</dbReference>
<dbReference type="InterPro" id="IPR000524">
    <property type="entry name" value="Tscrpt_reg_HTH_GntR"/>
</dbReference>
<dbReference type="InterPro" id="IPR036390">
    <property type="entry name" value="WH_DNA-bd_sf"/>
</dbReference>
<dbReference type="Gene3D" id="1.10.10.10">
    <property type="entry name" value="Winged helix-like DNA-binding domain superfamily/Winged helix DNA-binding domain"/>
    <property type="match status" value="1"/>
</dbReference>
<dbReference type="InterPro" id="IPR036388">
    <property type="entry name" value="WH-like_DNA-bd_sf"/>
</dbReference>
<dbReference type="AlphaFoldDB" id="A0A9D1PL24"/>
<dbReference type="Pfam" id="PF07729">
    <property type="entry name" value="FCD"/>
    <property type="match status" value="1"/>
</dbReference>
<organism evidence="5 6">
    <name type="scientific">Candidatus Pseudogracilibacillus intestinigallinarum</name>
    <dbReference type="NCBI Taxonomy" id="2838742"/>
    <lineage>
        <taxon>Bacteria</taxon>
        <taxon>Bacillati</taxon>
        <taxon>Bacillota</taxon>
        <taxon>Bacilli</taxon>
        <taxon>Bacillales</taxon>
        <taxon>Bacillaceae</taxon>
        <taxon>Pseudogracilibacillus</taxon>
    </lineage>
</organism>
<sequence>MHMGVINIYPNKYVLQHLSIGKQLEKELRIRIISQHIQVGEILSENQIAKAYNVSRSPVREALRTLESERLLRLERMGVVILGMSEKDIEEVYDVRLMIESFVMKRLLERENNDTLVKELRKIHEMMHVAIKFQDMDEFSLQDMNFHETIIRSIQHQQMTIVWEQLRPVMECLIILSMRYRGLTNYRDFERILTNHELIIDAIETKENTKVDLAFESNFNDVQNGVEDLWTNPEMLKEVREYVEEN</sequence>
<dbReference type="InterPro" id="IPR011711">
    <property type="entry name" value="GntR_C"/>
</dbReference>
<dbReference type="PROSITE" id="PS50949">
    <property type="entry name" value="HTH_GNTR"/>
    <property type="match status" value="1"/>
</dbReference>
<dbReference type="Gene3D" id="1.20.120.530">
    <property type="entry name" value="GntR ligand-binding domain-like"/>
    <property type="match status" value="1"/>
</dbReference>
<keyword evidence="3" id="KW-0804">Transcription</keyword>
<dbReference type="PANTHER" id="PTHR43537">
    <property type="entry name" value="TRANSCRIPTIONAL REGULATOR, GNTR FAMILY"/>
    <property type="match status" value="1"/>
</dbReference>
<dbReference type="PRINTS" id="PR00035">
    <property type="entry name" value="HTHGNTR"/>
</dbReference>
<dbReference type="InterPro" id="IPR008920">
    <property type="entry name" value="TF_FadR/GntR_C"/>
</dbReference>
<feature type="domain" description="HTH gntR-type" evidence="4">
    <location>
        <begin position="18"/>
        <end position="84"/>
    </location>
</feature>
<dbReference type="SMART" id="SM00895">
    <property type="entry name" value="FCD"/>
    <property type="match status" value="1"/>
</dbReference>
<gene>
    <name evidence="5" type="ORF">H9895_04190</name>
</gene>
<evidence type="ECO:0000256" key="3">
    <source>
        <dbReference type="ARBA" id="ARBA00023163"/>
    </source>
</evidence>
<evidence type="ECO:0000313" key="5">
    <source>
        <dbReference type="EMBL" id="HIV74264.1"/>
    </source>
</evidence>
<name>A0A9D1PL24_9BACI</name>
<reference evidence="5" key="1">
    <citation type="journal article" date="2021" name="PeerJ">
        <title>Extensive microbial diversity within the chicken gut microbiome revealed by metagenomics and culture.</title>
        <authorList>
            <person name="Gilroy R."/>
            <person name="Ravi A."/>
            <person name="Getino M."/>
            <person name="Pursley I."/>
            <person name="Horton D.L."/>
            <person name="Alikhan N.F."/>
            <person name="Baker D."/>
            <person name="Gharbi K."/>
            <person name="Hall N."/>
            <person name="Watson M."/>
            <person name="Adriaenssens E.M."/>
            <person name="Foster-Nyarko E."/>
            <person name="Jarju S."/>
            <person name="Secka A."/>
            <person name="Antonio M."/>
            <person name="Oren A."/>
            <person name="Chaudhuri R.R."/>
            <person name="La Ragione R."/>
            <person name="Hildebrand F."/>
            <person name="Pallen M.J."/>
        </authorList>
    </citation>
    <scope>NUCLEOTIDE SEQUENCE</scope>
    <source>
        <strain evidence="5">CHK169-2315</strain>
    </source>
</reference>
<evidence type="ECO:0000313" key="6">
    <source>
        <dbReference type="Proteomes" id="UP000823937"/>
    </source>
</evidence>
<proteinExistence type="predicted"/>
<dbReference type="Proteomes" id="UP000823937">
    <property type="component" value="Unassembled WGS sequence"/>
</dbReference>
<comment type="caution">
    <text evidence="5">The sequence shown here is derived from an EMBL/GenBank/DDBJ whole genome shotgun (WGS) entry which is preliminary data.</text>
</comment>
<evidence type="ECO:0000256" key="2">
    <source>
        <dbReference type="ARBA" id="ARBA00023125"/>
    </source>
</evidence>
<dbReference type="PANTHER" id="PTHR43537:SF24">
    <property type="entry name" value="GLUCONATE OPERON TRANSCRIPTIONAL REPRESSOR"/>
    <property type="match status" value="1"/>
</dbReference>